<keyword evidence="1" id="KW-0966">Cell projection</keyword>
<dbReference type="InterPro" id="IPR005358">
    <property type="entry name" value="Puta_zinc/iron-chelating_dom"/>
</dbReference>
<dbReference type="Pfam" id="PF03692">
    <property type="entry name" value="CxxCxxCC"/>
    <property type="match status" value="1"/>
</dbReference>
<accession>A0A0M6WD36</accession>
<proteinExistence type="predicted"/>
<gene>
    <name evidence="1" type="ORF">RIL183_13511</name>
</gene>
<evidence type="ECO:0000313" key="1">
    <source>
        <dbReference type="EMBL" id="CRL33887.1"/>
    </source>
</evidence>
<keyword evidence="1" id="KW-0808">Transferase</keyword>
<sequence>MILRVPSYYKTFQCIADKCEHSCCIGWEIDIDEDSYDYYMGIEGAFGERLKEQTVTEDGEHSFVLRKNGWCPFLDQNKLCDIYSELGEEALCEVCTEYPRFVVEYGDVREKSLSVSCEEVGRIIFSDEGKMSYEDIELPDLGIEDEFYEDEEEEPFEEDMEEFCSHLEEYRTQAVAILQNREKSIDDRIREYLKFCEKLQNVVENPEEELWEPMEYFHVRMETFDELENVNEEWMEVKQRVRDFFETHSYTEALEEYKKSGDYNEIWYEHILVYFTYRYFMRAWYDGNVLAKAQFAIVGFLVIRDMDIVRYFANGKSFKLDDRIANARIFSREVEHSEETLEILEDDISFDEAFHVKHLLGQI</sequence>
<dbReference type="NCBIfam" id="NF038110">
    <property type="entry name" value="Lys_methyl_FliB"/>
    <property type="match status" value="1"/>
</dbReference>
<name>A0A0M6WD36_9FIRM</name>
<dbReference type="AlphaFoldDB" id="A0A0M6WD36"/>
<keyword evidence="1" id="KW-0969">Cilium</keyword>
<organism evidence="1 2">
    <name type="scientific">Roseburia inulinivorans</name>
    <dbReference type="NCBI Taxonomy" id="360807"/>
    <lineage>
        <taxon>Bacteria</taxon>
        <taxon>Bacillati</taxon>
        <taxon>Bacillota</taxon>
        <taxon>Clostridia</taxon>
        <taxon>Lachnospirales</taxon>
        <taxon>Lachnospiraceae</taxon>
        <taxon>Roseburia</taxon>
    </lineage>
</organism>
<dbReference type="GO" id="GO:0032259">
    <property type="term" value="P:methylation"/>
    <property type="evidence" value="ECO:0007669"/>
    <property type="project" value="UniProtKB-KW"/>
</dbReference>
<dbReference type="EMBL" id="CVRS01000026">
    <property type="protein sequence ID" value="CRL33887.1"/>
    <property type="molecule type" value="Genomic_DNA"/>
</dbReference>
<dbReference type="STRING" id="360807.ERS852392_02290"/>
<keyword evidence="2" id="KW-1185">Reference proteome</keyword>
<dbReference type="RefSeq" id="WP_021922332.1">
    <property type="nucleotide sequence ID" value="NZ_CBCTRZ010000028.1"/>
</dbReference>
<dbReference type="Proteomes" id="UP000049828">
    <property type="component" value="Unassembled WGS sequence"/>
</dbReference>
<keyword evidence="1" id="KW-0282">Flagellum</keyword>
<protein>
    <submittedName>
        <fullName evidence="1">Flagellin lysine-N-methylase</fullName>
    </submittedName>
</protein>
<evidence type="ECO:0000313" key="2">
    <source>
        <dbReference type="Proteomes" id="UP000049828"/>
    </source>
</evidence>
<dbReference type="GO" id="GO:0008168">
    <property type="term" value="F:methyltransferase activity"/>
    <property type="evidence" value="ECO:0007669"/>
    <property type="project" value="UniProtKB-KW"/>
</dbReference>
<keyword evidence="1" id="KW-0489">Methyltransferase</keyword>
<dbReference type="OrthoDB" id="86584at2"/>
<reference evidence="2" key="1">
    <citation type="submission" date="2015-05" db="EMBL/GenBank/DDBJ databases">
        <authorList>
            <consortium name="Pathogen Informatics"/>
        </authorList>
    </citation>
    <scope>NUCLEOTIDE SEQUENCE [LARGE SCALE GENOMIC DNA]</scope>
    <source>
        <strain evidence="2">L1-83</strain>
    </source>
</reference>